<dbReference type="AlphaFoldDB" id="A0A1B1MX98"/>
<reference evidence="1 2" key="1">
    <citation type="submission" date="2016-01" db="EMBL/GenBank/DDBJ databases">
        <title>Complete Genome Sequence of Paenibacillus yonginensis DCY84, a novel Plant Growth-Promoting Bacteria with Elicitation of Induced Systemic Resistance.</title>
        <authorList>
            <person name="Kim Y.J."/>
            <person name="Yang D.C."/>
            <person name="Sukweenadhi J."/>
        </authorList>
    </citation>
    <scope>NUCLEOTIDE SEQUENCE [LARGE SCALE GENOMIC DNA]</scope>
    <source>
        <strain evidence="1 2">DCY84</strain>
    </source>
</reference>
<dbReference type="Proteomes" id="UP000092573">
    <property type="component" value="Chromosome"/>
</dbReference>
<dbReference type="KEGG" id="pyg:AWM70_03860"/>
<sequence length="80" mass="9685">MKWRKIWSIRRWVHVFKRLPGLLFSSRVPWSDKLLLLVPAALYWVLPDVLPFIPIDDMAVTLLLMNWFVDRVERRNPSLR</sequence>
<keyword evidence="2" id="KW-1185">Reference proteome</keyword>
<dbReference type="EMBL" id="CP014167">
    <property type="protein sequence ID" value="ANS73813.1"/>
    <property type="molecule type" value="Genomic_DNA"/>
</dbReference>
<evidence type="ECO:0000313" key="2">
    <source>
        <dbReference type="Proteomes" id="UP000092573"/>
    </source>
</evidence>
<proteinExistence type="predicted"/>
<name>A0A1B1MX98_9BACL</name>
<organism evidence="1 2">
    <name type="scientific">Paenibacillus yonginensis</name>
    <dbReference type="NCBI Taxonomy" id="1462996"/>
    <lineage>
        <taxon>Bacteria</taxon>
        <taxon>Bacillati</taxon>
        <taxon>Bacillota</taxon>
        <taxon>Bacilli</taxon>
        <taxon>Bacillales</taxon>
        <taxon>Paenibacillaceae</taxon>
        <taxon>Paenibacillus</taxon>
    </lineage>
</organism>
<gene>
    <name evidence="1" type="ORF">AWM70_03860</name>
</gene>
<accession>A0A1B1MX98</accession>
<dbReference type="STRING" id="1462996.AWM70_03860"/>
<evidence type="ECO:0008006" key="3">
    <source>
        <dbReference type="Google" id="ProtNLM"/>
    </source>
</evidence>
<dbReference type="OrthoDB" id="2657769at2"/>
<protein>
    <recommendedName>
        <fullName evidence="3">DUF1232 domain-containing protein</fullName>
    </recommendedName>
</protein>
<evidence type="ECO:0000313" key="1">
    <source>
        <dbReference type="EMBL" id="ANS73813.1"/>
    </source>
</evidence>
<dbReference type="RefSeq" id="WP_068694424.1">
    <property type="nucleotide sequence ID" value="NZ_CP014167.1"/>
</dbReference>